<dbReference type="STRING" id="479433.Caci_7607"/>
<sequence>MSRPTRPARPGAGDPPQRPGRPTGAQPTGPRPGSAAPRGRALAKTRTSPISTFGALGVVAAVLLAGLGYGFSTRDQDKAAITQQTSRTLPIGSATGVCQGEIGAGTDTTTTLTAFTPSGNAATGTDNAAIQYVDGKPFAGLKFGAAGTRSTLQGITQFTSTTDAAGLPQPVPLVFQATGSNAPGFTSDEVLRSDSGLNRGMAGTPCTAPSTDFWFAGVSVGSQDRDSYLYLANTDNAPATVNLTFYGQDGKIDTGTVGHDIPLLPKASTQILLSTELGAAAQNSAVASVHVTTTEGRVAAQVLDQDRPQSSDVKNGRGLDFIPAQSPAVAAQTTQTIAGIPAVGTTLKKFDLVITATSDVPVSIDHVYWYGKSGRFELSGQTQDPANGYTKRASPLSIDPNKTVILNMLPDDRDLTESAALQIVGSGGSFVSGVRLVEADQKSNTQDSAYLAPTPPVSSQAIVGDSNVSAAGGAAKSTLILTSVGSKGSTVQVTTIGADNKPATDPVSIPANTTVAYVLKATGWFTTIVQPQPGSDPVYGDRVLTDLPAKGGIQLTAEMLQDARVSAAVPPVAQDLTGAVTR</sequence>
<keyword evidence="4" id="KW-1185">Reference proteome</keyword>
<dbReference type="KEGG" id="cai:Caci_7607"/>
<keyword evidence="2" id="KW-0812">Transmembrane</keyword>
<evidence type="ECO:0008006" key="5">
    <source>
        <dbReference type="Google" id="ProtNLM"/>
    </source>
</evidence>
<dbReference type="Pfam" id="PF18986">
    <property type="entry name" value="DUF5719"/>
    <property type="match status" value="1"/>
</dbReference>
<dbReference type="EMBL" id="CP001700">
    <property type="protein sequence ID" value="ACU76431.1"/>
    <property type="molecule type" value="Genomic_DNA"/>
</dbReference>
<reference evidence="3 4" key="1">
    <citation type="journal article" date="2009" name="Stand. Genomic Sci.">
        <title>Complete genome sequence of Catenulispora acidiphila type strain (ID 139908).</title>
        <authorList>
            <person name="Copeland A."/>
            <person name="Lapidus A."/>
            <person name="Glavina Del Rio T."/>
            <person name="Nolan M."/>
            <person name="Lucas S."/>
            <person name="Chen F."/>
            <person name="Tice H."/>
            <person name="Cheng J.F."/>
            <person name="Bruce D."/>
            <person name="Goodwin L."/>
            <person name="Pitluck S."/>
            <person name="Mikhailova N."/>
            <person name="Pati A."/>
            <person name="Ivanova N."/>
            <person name="Mavromatis K."/>
            <person name="Chen A."/>
            <person name="Palaniappan K."/>
            <person name="Chain P."/>
            <person name="Land M."/>
            <person name="Hauser L."/>
            <person name="Chang Y.J."/>
            <person name="Jeffries C.D."/>
            <person name="Chertkov O."/>
            <person name="Brettin T."/>
            <person name="Detter J.C."/>
            <person name="Han C."/>
            <person name="Ali Z."/>
            <person name="Tindall B.J."/>
            <person name="Goker M."/>
            <person name="Bristow J."/>
            <person name="Eisen J.A."/>
            <person name="Markowitz V."/>
            <person name="Hugenholtz P."/>
            <person name="Kyrpides N.C."/>
            <person name="Klenk H.P."/>
        </authorList>
    </citation>
    <scope>NUCLEOTIDE SEQUENCE [LARGE SCALE GENOMIC DNA]</scope>
    <source>
        <strain evidence="4">DSM 44928 / JCM 14897 / NBRC 102108 / NRRL B-24433 / ID139908</strain>
    </source>
</reference>
<evidence type="ECO:0000256" key="2">
    <source>
        <dbReference type="SAM" id="Phobius"/>
    </source>
</evidence>
<keyword evidence="2" id="KW-0472">Membrane</keyword>
<dbReference type="Proteomes" id="UP000000851">
    <property type="component" value="Chromosome"/>
</dbReference>
<organism evidence="3 4">
    <name type="scientific">Catenulispora acidiphila (strain DSM 44928 / JCM 14897 / NBRC 102108 / NRRL B-24433 / ID139908)</name>
    <dbReference type="NCBI Taxonomy" id="479433"/>
    <lineage>
        <taxon>Bacteria</taxon>
        <taxon>Bacillati</taxon>
        <taxon>Actinomycetota</taxon>
        <taxon>Actinomycetes</taxon>
        <taxon>Catenulisporales</taxon>
        <taxon>Catenulisporaceae</taxon>
        <taxon>Catenulispora</taxon>
    </lineage>
</organism>
<keyword evidence="2" id="KW-1133">Transmembrane helix</keyword>
<protein>
    <recommendedName>
        <fullName evidence="5">Secreted protein</fullName>
    </recommendedName>
</protein>
<accession>C7QCG8</accession>
<evidence type="ECO:0000313" key="4">
    <source>
        <dbReference type="Proteomes" id="UP000000851"/>
    </source>
</evidence>
<name>C7QCG8_CATAD</name>
<dbReference type="InterPro" id="IPR043777">
    <property type="entry name" value="DUF5719"/>
</dbReference>
<feature type="transmembrane region" description="Helical" evidence="2">
    <location>
        <begin position="50"/>
        <end position="71"/>
    </location>
</feature>
<dbReference type="RefSeq" id="WP_015796156.1">
    <property type="nucleotide sequence ID" value="NC_013131.1"/>
</dbReference>
<feature type="region of interest" description="Disordered" evidence="1">
    <location>
        <begin position="1"/>
        <end position="46"/>
    </location>
</feature>
<evidence type="ECO:0000313" key="3">
    <source>
        <dbReference type="EMBL" id="ACU76431.1"/>
    </source>
</evidence>
<dbReference type="AlphaFoldDB" id="C7QCG8"/>
<dbReference type="OrthoDB" id="3729011at2"/>
<dbReference type="HOGENOM" id="CLU_031881_0_0_11"/>
<gene>
    <name evidence="3" type="ordered locus">Caci_7607</name>
</gene>
<evidence type="ECO:0000256" key="1">
    <source>
        <dbReference type="SAM" id="MobiDB-lite"/>
    </source>
</evidence>
<dbReference type="InParanoid" id="C7QCG8"/>
<proteinExistence type="predicted"/>